<keyword evidence="4 5" id="KW-0413">Isomerase</keyword>
<dbReference type="InterPro" id="IPR001179">
    <property type="entry name" value="PPIase_FKBP_dom"/>
</dbReference>
<evidence type="ECO:0000256" key="6">
    <source>
        <dbReference type="RuleBase" id="RU003915"/>
    </source>
</evidence>
<keyword evidence="3 5" id="KW-0697">Rotamase</keyword>
<evidence type="ECO:0000256" key="4">
    <source>
        <dbReference type="ARBA" id="ARBA00023235"/>
    </source>
</evidence>
<dbReference type="EC" id="5.2.1.8" evidence="6"/>
<reference evidence="9" key="1">
    <citation type="journal article" date="2017" name="Proc. Natl. Acad. Sci. U.S.A.">
        <title>Simulation of Deepwater Horizon oil plume reveals substrate specialization within a complex community of hydrocarbon degraders.</title>
        <authorList>
            <person name="Hu P."/>
            <person name="Dubinsky E.A."/>
            <person name="Probst A.J."/>
            <person name="Wang J."/>
            <person name="Sieber C.M.K."/>
            <person name="Tom L.M."/>
            <person name="Gardinali P."/>
            <person name="Banfield J.F."/>
            <person name="Atlas R.M."/>
            <person name="Andersen G.L."/>
        </authorList>
    </citation>
    <scope>NUCLEOTIDE SEQUENCE [LARGE SCALE GENOMIC DNA]</scope>
</reference>
<feature type="domain" description="PPIase FKBP-type" evidence="7">
    <location>
        <begin position="11"/>
        <end position="105"/>
    </location>
</feature>
<comment type="caution">
    <text evidence="8">The sequence shown here is derived from an EMBL/GenBank/DDBJ whole genome shotgun (WGS) entry which is preliminary data.</text>
</comment>
<comment type="catalytic activity">
    <reaction evidence="1 5 6">
        <text>[protein]-peptidylproline (omega=180) = [protein]-peptidylproline (omega=0)</text>
        <dbReference type="Rhea" id="RHEA:16237"/>
        <dbReference type="Rhea" id="RHEA-COMP:10747"/>
        <dbReference type="Rhea" id="RHEA-COMP:10748"/>
        <dbReference type="ChEBI" id="CHEBI:83833"/>
        <dbReference type="ChEBI" id="CHEBI:83834"/>
        <dbReference type="EC" id="5.2.1.8"/>
    </reaction>
</comment>
<dbReference type="PANTHER" id="PTHR47861:SF4">
    <property type="entry name" value="FKBP-TYPE 16 KDA PEPTIDYL-PROLYL CIS-TRANS ISOMERASE"/>
    <property type="match status" value="1"/>
</dbReference>
<dbReference type="PROSITE" id="PS50059">
    <property type="entry name" value="FKBP_PPIASE"/>
    <property type="match status" value="1"/>
</dbReference>
<dbReference type="AlphaFoldDB" id="A0A1Y5HLT1"/>
<gene>
    <name evidence="8" type="ORF">A9R00_10650</name>
</gene>
<evidence type="ECO:0000313" key="9">
    <source>
        <dbReference type="Proteomes" id="UP000227088"/>
    </source>
</evidence>
<dbReference type="GO" id="GO:0003755">
    <property type="term" value="F:peptidyl-prolyl cis-trans isomerase activity"/>
    <property type="evidence" value="ECO:0007669"/>
    <property type="project" value="UniProtKB-UniRule"/>
</dbReference>
<dbReference type="Proteomes" id="UP000227088">
    <property type="component" value="Unassembled WGS sequence"/>
</dbReference>
<evidence type="ECO:0000256" key="1">
    <source>
        <dbReference type="ARBA" id="ARBA00000971"/>
    </source>
</evidence>
<dbReference type="SUPFAM" id="SSF54534">
    <property type="entry name" value="FKBP-like"/>
    <property type="match status" value="1"/>
</dbReference>
<name>A0A1Y5HLT1_OLEAN</name>
<dbReference type="PANTHER" id="PTHR47861">
    <property type="entry name" value="FKBP-TYPE PEPTIDYL-PROLYL CIS-TRANS ISOMERASE SLYD"/>
    <property type="match status" value="1"/>
</dbReference>
<evidence type="ECO:0000313" key="8">
    <source>
        <dbReference type="EMBL" id="OUS38219.1"/>
    </source>
</evidence>
<dbReference type="Pfam" id="PF00254">
    <property type="entry name" value="FKBP_C"/>
    <property type="match status" value="1"/>
</dbReference>
<protein>
    <recommendedName>
        <fullName evidence="6">Peptidyl-prolyl cis-trans isomerase</fullName>
        <ecNumber evidence="6">5.2.1.8</ecNumber>
    </recommendedName>
</protein>
<evidence type="ECO:0000256" key="3">
    <source>
        <dbReference type="ARBA" id="ARBA00023110"/>
    </source>
</evidence>
<dbReference type="EMBL" id="MABE01000613">
    <property type="protein sequence ID" value="OUS38219.1"/>
    <property type="molecule type" value="Genomic_DNA"/>
</dbReference>
<evidence type="ECO:0000256" key="2">
    <source>
        <dbReference type="ARBA" id="ARBA00006577"/>
    </source>
</evidence>
<organism evidence="8 9">
    <name type="scientific">Oleispira antarctica</name>
    <dbReference type="NCBI Taxonomy" id="188908"/>
    <lineage>
        <taxon>Bacteria</taxon>
        <taxon>Pseudomonadati</taxon>
        <taxon>Pseudomonadota</taxon>
        <taxon>Gammaproteobacteria</taxon>
        <taxon>Oceanospirillales</taxon>
        <taxon>Oceanospirillaceae</taxon>
        <taxon>Oleispira</taxon>
    </lineage>
</organism>
<accession>A0A1Y5HLT1</accession>
<evidence type="ECO:0000259" key="7">
    <source>
        <dbReference type="PROSITE" id="PS50059"/>
    </source>
</evidence>
<evidence type="ECO:0000256" key="5">
    <source>
        <dbReference type="PROSITE-ProRule" id="PRU00277"/>
    </source>
</evidence>
<dbReference type="Gene3D" id="3.10.50.40">
    <property type="match status" value="1"/>
</dbReference>
<proteinExistence type="inferred from homology"/>
<dbReference type="InterPro" id="IPR046357">
    <property type="entry name" value="PPIase_dom_sf"/>
</dbReference>
<sequence>MSNSIQTIAADSKVSMHFALRMEGIATDGTSTKEEVDSTFNAKPAEFVLGDGNLLPGFEEFLIGLTTGDHKTFIVPAEKAFGQTNPQNIQEMKRSSFAVDMPLSPGLVVSFADAAKAELPGVIKSIEGDYVVVDFNHPLAGKDLEFEVQILTVTDANFVEA</sequence>
<comment type="similarity">
    <text evidence="2 6">Belongs to the FKBP-type PPIase family.</text>
</comment>